<proteinExistence type="inferred from homology"/>
<keyword evidence="4" id="KW-0732">Signal</keyword>
<evidence type="ECO:0000256" key="2">
    <source>
        <dbReference type="ARBA" id="ARBA00022741"/>
    </source>
</evidence>
<dbReference type="Pfam" id="PF12002">
    <property type="entry name" value="MgsA_C"/>
    <property type="match status" value="1"/>
</dbReference>
<dbReference type="Pfam" id="PF16193">
    <property type="entry name" value="AAA_assoc_2"/>
    <property type="match status" value="1"/>
</dbReference>
<keyword evidence="7" id="KW-1185">Reference proteome</keyword>
<dbReference type="PANTHER" id="PTHR13779:SF7">
    <property type="entry name" value="ATPASE WRNIP1"/>
    <property type="match status" value="1"/>
</dbReference>
<dbReference type="Gene3D" id="1.20.272.10">
    <property type="match status" value="1"/>
</dbReference>
<dbReference type="InterPro" id="IPR032423">
    <property type="entry name" value="AAA_assoc_2"/>
</dbReference>
<dbReference type="InterPro" id="IPR003959">
    <property type="entry name" value="ATPase_AAA_core"/>
</dbReference>
<dbReference type="Gene3D" id="1.10.3710.10">
    <property type="entry name" value="DNA polymerase III clamp loader subunits, C-terminal domain"/>
    <property type="match status" value="1"/>
</dbReference>
<evidence type="ECO:0000313" key="7">
    <source>
        <dbReference type="Proteomes" id="UP000768567"/>
    </source>
</evidence>
<feature type="domain" description="AAA+ ATPase" evidence="5">
    <location>
        <begin position="93"/>
        <end position="209"/>
    </location>
</feature>
<dbReference type="CDD" id="cd00009">
    <property type="entry name" value="AAA"/>
    <property type="match status" value="1"/>
</dbReference>
<evidence type="ECO:0000256" key="3">
    <source>
        <dbReference type="ARBA" id="ARBA00022840"/>
    </source>
</evidence>
<dbReference type="Gene3D" id="1.10.8.60">
    <property type="match status" value="1"/>
</dbReference>
<accession>A0ABR9R0F3</accession>
<dbReference type="InterPro" id="IPR003593">
    <property type="entry name" value="AAA+_ATPase"/>
</dbReference>
<organism evidence="6 7">
    <name type="scientific">Gemmiger gallinarum</name>
    <dbReference type="NCBI Taxonomy" id="2779354"/>
    <lineage>
        <taxon>Bacteria</taxon>
        <taxon>Bacillati</taxon>
        <taxon>Bacillota</taxon>
        <taxon>Clostridia</taxon>
        <taxon>Eubacteriales</taxon>
        <taxon>Gemmiger</taxon>
    </lineage>
</organism>
<evidence type="ECO:0000256" key="1">
    <source>
        <dbReference type="ARBA" id="ARBA00008959"/>
    </source>
</evidence>
<evidence type="ECO:0000256" key="4">
    <source>
        <dbReference type="SAM" id="SignalP"/>
    </source>
</evidence>
<evidence type="ECO:0000313" key="6">
    <source>
        <dbReference type="EMBL" id="MBE5036604.1"/>
    </source>
</evidence>
<dbReference type="InterPro" id="IPR051314">
    <property type="entry name" value="AAA_ATPase_RarA/MGS1/WRNIP1"/>
</dbReference>
<dbReference type="InterPro" id="IPR021886">
    <property type="entry name" value="MgsA_C"/>
</dbReference>
<feature type="chain" id="PRO_5045873396" evidence="4">
    <location>
        <begin position="19"/>
        <end position="478"/>
    </location>
</feature>
<comment type="caution">
    <text evidence="6">The sequence shown here is derived from an EMBL/GenBank/DDBJ whole genome shotgun (WGS) entry which is preliminary data.</text>
</comment>
<dbReference type="Pfam" id="PF00004">
    <property type="entry name" value="AAA"/>
    <property type="match status" value="1"/>
</dbReference>
<feature type="signal peptide" evidence="4">
    <location>
        <begin position="1"/>
        <end position="18"/>
    </location>
</feature>
<dbReference type="EMBL" id="JADCKC010000001">
    <property type="protein sequence ID" value="MBE5036604.1"/>
    <property type="molecule type" value="Genomic_DNA"/>
</dbReference>
<name>A0ABR9R0F3_9FIRM</name>
<gene>
    <name evidence="6" type="ORF">INF35_02215</name>
</gene>
<comment type="similarity">
    <text evidence="1">Belongs to the AAA ATPase family. RarA/MGS1/WRNIP1 subfamily.</text>
</comment>
<dbReference type="InterPro" id="IPR027417">
    <property type="entry name" value="P-loop_NTPase"/>
</dbReference>
<keyword evidence="2" id="KW-0547">Nucleotide-binding</keyword>
<dbReference type="SUPFAM" id="SSF48019">
    <property type="entry name" value="post-AAA+ oligomerization domain-like"/>
    <property type="match status" value="1"/>
</dbReference>
<dbReference type="InterPro" id="IPR008921">
    <property type="entry name" value="DNA_pol3_clamp-load_cplx_C"/>
</dbReference>
<evidence type="ECO:0000259" key="5">
    <source>
        <dbReference type="SMART" id="SM00382"/>
    </source>
</evidence>
<dbReference type="PANTHER" id="PTHR13779">
    <property type="entry name" value="WERNER HELICASE-INTERACTING PROTEIN 1 FAMILY MEMBER"/>
    <property type="match status" value="1"/>
</dbReference>
<dbReference type="SUPFAM" id="SSF52540">
    <property type="entry name" value="P-loop containing nucleoside triphosphate hydrolases"/>
    <property type="match status" value="1"/>
</dbReference>
<keyword evidence="3" id="KW-0067">ATP-binding</keyword>
<dbReference type="Proteomes" id="UP000768567">
    <property type="component" value="Unassembled WGS sequence"/>
</dbReference>
<sequence>MPVLFLSFLLSPFLSAPASPTGALVQGFLVDSTTPLRYNASKERRNFPPHLLEVAKIEPLAQRLRPRNLDEVCGQQHLLGKDKVFRRTIDSGHIPNMIFYGPSGVGKTTVAGIIAQNSGMHLHKLNGTTASTNDIKAVLSDIGTLAGAGGILLYLDEIQYFNKRQQQSLLECIEQGTVTLIASTTENPYFYIYNALLSRCTVFEFKQLTRTDIEQGLHNAAQRISEEQGHPLEIEPEALRYLAQSAGGDMRKALGNMEFAVTAAPADADGRRTVTLDMVQQVAKHTAMRYDKLGDDHYDIVSAYQKSMRGSDPDAALHYLARLLEAGDLVSACRRLMVCACEDVGLAYPQIIPIVKAAVDAANMLGLPEARIPLADAVVLVATSPKSNSAYNGINQAMADIKAGRSGPIPRQLQNKHFDGEDALVKGQNYKYAHDFPHHWVDQQYLPDVLKNVQYYSFGDNKTEQAAAAYWAKVKGKL</sequence>
<reference evidence="6 7" key="1">
    <citation type="submission" date="2020-10" db="EMBL/GenBank/DDBJ databases">
        <title>ChiBAC.</title>
        <authorList>
            <person name="Zenner C."/>
            <person name="Hitch T.C.A."/>
            <person name="Clavel T."/>
        </authorList>
    </citation>
    <scope>NUCLEOTIDE SEQUENCE [LARGE SCALE GENOMIC DNA]</scope>
    <source>
        <strain evidence="6 7">DSM 109015</strain>
    </source>
</reference>
<dbReference type="SMART" id="SM00382">
    <property type="entry name" value="AAA"/>
    <property type="match status" value="1"/>
</dbReference>
<protein>
    <submittedName>
        <fullName evidence="6">Replication-associated recombination protein A</fullName>
    </submittedName>
</protein>
<dbReference type="Gene3D" id="3.40.50.300">
    <property type="entry name" value="P-loop containing nucleotide triphosphate hydrolases"/>
    <property type="match status" value="1"/>
</dbReference>
<dbReference type="CDD" id="cd18139">
    <property type="entry name" value="HLD_clamp_RarA"/>
    <property type="match status" value="1"/>
</dbReference>